<protein>
    <submittedName>
        <fullName evidence="2">Uncharacterized protein</fullName>
    </submittedName>
</protein>
<evidence type="ECO:0000313" key="2">
    <source>
        <dbReference type="EMBL" id="CAA9247576.1"/>
    </source>
</evidence>
<feature type="compositionally biased region" description="Basic and acidic residues" evidence="1">
    <location>
        <begin position="153"/>
        <end position="171"/>
    </location>
</feature>
<name>A0A6J4IDS5_9ACTN</name>
<dbReference type="EMBL" id="CADCTI010000163">
    <property type="protein sequence ID" value="CAA9247576.1"/>
    <property type="molecule type" value="Genomic_DNA"/>
</dbReference>
<dbReference type="AlphaFoldDB" id="A0A6J4IDS5"/>
<accession>A0A6J4IDS5</accession>
<evidence type="ECO:0000256" key="1">
    <source>
        <dbReference type="SAM" id="MobiDB-lite"/>
    </source>
</evidence>
<feature type="compositionally biased region" description="Basic residues" evidence="1">
    <location>
        <begin position="99"/>
        <end position="119"/>
    </location>
</feature>
<feature type="compositionally biased region" description="Basic and acidic residues" evidence="1">
    <location>
        <begin position="72"/>
        <end position="81"/>
    </location>
</feature>
<organism evidence="2">
    <name type="scientific">uncultured Blastococcus sp</name>
    <dbReference type="NCBI Taxonomy" id="217144"/>
    <lineage>
        <taxon>Bacteria</taxon>
        <taxon>Bacillati</taxon>
        <taxon>Actinomycetota</taxon>
        <taxon>Actinomycetes</taxon>
        <taxon>Geodermatophilales</taxon>
        <taxon>Geodermatophilaceae</taxon>
        <taxon>Blastococcus</taxon>
        <taxon>environmental samples</taxon>
    </lineage>
</organism>
<sequence length="232" mass="25476">ATLGRSRSRSRSRCRSRCRCRSRAPRRRSLPTRPPGRRLALVPGDVRAARPGSRRRRGLAGAAARAPAPRRPAPDRDRAERCLLGGAGVHHADPADPRGRRRTHRRPHGRTRPRPRRCGARGDGDVPRHHRRRSAGVRRRPGARPAHRGAAAPHRDGQPGDDRAGEGRPDAADQLQRSAGLRAAGAPVQPHAPQGPRRRADHHRVGGRPRHAARRHQRDHPRRLPAGAAGAL</sequence>
<proteinExistence type="predicted"/>
<feature type="region of interest" description="Disordered" evidence="1">
    <location>
        <begin position="1"/>
        <end position="232"/>
    </location>
</feature>
<reference evidence="2" key="1">
    <citation type="submission" date="2020-02" db="EMBL/GenBank/DDBJ databases">
        <authorList>
            <person name="Meier V. D."/>
        </authorList>
    </citation>
    <scope>NUCLEOTIDE SEQUENCE</scope>
    <source>
        <strain evidence="2">AVDCRST_MAG57</strain>
    </source>
</reference>
<feature type="compositionally biased region" description="Basic residues" evidence="1">
    <location>
        <begin position="196"/>
        <end position="223"/>
    </location>
</feature>
<gene>
    <name evidence="2" type="ORF">AVDCRST_MAG57-1940</name>
</gene>
<feature type="non-terminal residue" evidence="2">
    <location>
        <position position="232"/>
    </location>
</feature>
<feature type="compositionally biased region" description="Basic residues" evidence="1">
    <location>
        <begin position="1"/>
        <end position="30"/>
    </location>
</feature>
<feature type="compositionally biased region" description="Basic residues" evidence="1">
    <location>
        <begin position="128"/>
        <end position="147"/>
    </location>
</feature>
<feature type="non-terminal residue" evidence="2">
    <location>
        <position position="1"/>
    </location>
</feature>